<evidence type="ECO:0000259" key="2">
    <source>
        <dbReference type="Pfam" id="PF02714"/>
    </source>
</evidence>
<feature type="non-terminal residue" evidence="3">
    <location>
        <position position="171"/>
    </location>
</feature>
<evidence type="ECO:0000313" key="4">
    <source>
        <dbReference type="Proteomes" id="UP001357485"/>
    </source>
</evidence>
<gene>
    <name evidence="3" type="ORF">LTR16_007942</name>
</gene>
<keyword evidence="1" id="KW-0472">Membrane</keyword>
<dbReference type="EMBL" id="JAVRRA010026408">
    <property type="protein sequence ID" value="KAK5089348.1"/>
    <property type="molecule type" value="Genomic_DNA"/>
</dbReference>
<reference evidence="3 4" key="1">
    <citation type="submission" date="2023-08" db="EMBL/GenBank/DDBJ databases">
        <title>Black Yeasts Isolated from many extreme environments.</title>
        <authorList>
            <person name="Coleine C."/>
            <person name="Stajich J.E."/>
            <person name="Selbmann L."/>
        </authorList>
    </citation>
    <scope>NUCLEOTIDE SEQUENCE [LARGE SCALE GENOMIC DNA]</scope>
    <source>
        <strain evidence="3 4">CCFEE 536</strain>
    </source>
</reference>
<sequence length="171" mass="18886">PWLHWLATLPNWLKGLIQGALPPALLAGLLALLPLILRFLARQQGWHTGNAVELSVSNYFFAFLFIQVFLVVSISSGITTVIKELVANPVSTPALLANNLPKASNYFFSYMILQALSVSAGALVQLGGIAIWFLWAPLVDSTPRQKWERQVTLPIIQWGTFFPVYTNLAAI</sequence>
<organism evidence="3 4">
    <name type="scientific">Cryomyces antarcticus</name>
    <dbReference type="NCBI Taxonomy" id="329879"/>
    <lineage>
        <taxon>Eukaryota</taxon>
        <taxon>Fungi</taxon>
        <taxon>Dikarya</taxon>
        <taxon>Ascomycota</taxon>
        <taxon>Pezizomycotina</taxon>
        <taxon>Dothideomycetes</taxon>
        <taxon>Dothideomycetes incertae sedis</taxon>
        <taxon>Cryomyces</taxon>
    </lineage>
</organism>
<feature type="non-terminal residue" evidence="3">
    <location>
        <position position="1"/>
    </location>
</feature>
<evidence type="ECO:0000256" key="1">
    <source>
        <dbReference type="SAM" id="Phobius"/>
    </source>
</evidence>
<keyword evidence="4" id="KW-1185">Reference proteome</keyword>
<feature type="transmembrane region" description="Helical" evidence="1">
    <location>
        <begin position="60"/>
        <end position="82"/>
    </location>
</feature>
<dbReference type="InterPro" id="IPR003864">
    <property type="entry name" value="CSC1/OSCA1-like_7TM"/>
</dbReference>
<keyword evidence="1" id="KW-1133">Transmembrane helix</keyword>
<dbReference type="InterPro" id="IPR045122">
    <property type="entry name" value="Csc1-like"/>
</dbReference>
<proteinExistence type="predicted"/>
<feature type="domain" description="CSC1/OSCA1-like 7TM region" evidence="2">
    <location>
        <begin position="1"/>
        <end position="171"/>
    </location>
</feature>
<keyword evidence="1" id="KW-0812">Transmembrane</keyword>
<dbReference type="PANTHER" id="PTHR13018:SF20">
    <property type="entry name" value="SPORULATION-SPECIFIC PROTEIN 75"/>
    <property type="match status" value="1"/>
</dbReference>
<evidence type="ECO:0000313" key="3">
    <source>
        <dbReference type="EMBL" id="KAK5089348.1"/>
    </source>
</evidence>
<protein>
    <recommendedName>
        <fullName evidence="2">CSC1/OSCA1-like 7TM region domain-containing protein</fullName>
    </recommendedName>
</protein>
<name>A0ABR0K6C5_9PEZI</name>
<accession>A0ABR0K6C5</accession>
<dbReference type="Pfam" id="PF02714">
    <property type="entry name" value="RSN1_7TM"/>
    <property type="match status" value="1"/>
</dbReference>
<dbReference type="PANTHER" id="PTHR13018">
    <property type="entry name" value="PROBABLE MEMBRANE PROTEIN DUF221-RELATED"/>
    <property type="match status" value="1"/>
</dbReference>
<dbReference type="Proteomes" id="UP001357485">
    <property type="component" value="Unassembled WGS sequence"/>
</dbReference>
<feature type="transmembrane region" description="Helical" evidence="1">
    <location>
        <begin position="107"/>
        <end position="135"/>
    </location>
</feature>
<feature type="transmembrane region" description="Helical" evidence="1">
    <location>
        <begin position="20"/>
        <end position="40"/>
    </location>
</feature>
<comment type="caution">
    <text evidence="3">The sequence shown here is derived from an EMBL/GenBank/DDBJ whole genome shotgun (WGS) entry which is preliminary data.</text>
</comment>